<dbReference type="PANTHER" id="PTHR33154">
    <property type="entry name" value="TRANSCRIPTIONAL REGULATOR, ARSR FAMILY"/>
    <property type="match status" value="1"/>
</dbReference>
<evidence type="ECO:0000256" key="3">
    <source>
        <dbReference type="ARBA" id="ARBA00023163"/>
    </source>
</evidence>
<dbReference type="EMBL" id="BMDD01000002">
    <property type="protein sequence ID" value="GGH77624.1"/>
    <property type="molecule type" value="Genomic_DNA"/>
</dbReference>
<feature type="domain" description="HTH arsR-type" evidence="4">
    <location>
        <begin position="1"/>
        <end position="92"/>
    </location>
</feature>
<keyword evidence="3" id="KW-0804">Transcription</keyword>
<dbReference type="NCBIfam" id="NF033788">
    <property type="entry name" value="HTH_metalloreg"/>
    <property type="match status" value="1"/>
</dbReference>
<dbReference type="SUPFAM" id="SSF46785">
    <property type="entry name" value="Winged helix' DNA-binding domain"/>
    <property type="match status" value="1"/>
</dbReference>
<protein>
    <recommendedName>
        <fullName evidence="4">HTH arsR-type domain-containing protein</fullName>
    </recommendedName>
</protein>
<evidence type="ECO:0000313" key="6">
    <source>
        <dbReference type="Proteomes" id="UP000605427"/>
    </source>
</evidence>
<dbReference type="PRINTS" id="PR00778">
    <property type="entry name" value="HTHARSR"/>
</dbReference>
<dbReference type="PANTHER" id="PTHR33154:SF33">
    <property type="entry name" value="TRANSCRIPTIONAL REPRESSOR SDPR"/>
    <property type="match status" value="1"/>
</dbReference>
<evidence type="ECO:0000256" key="1">
    <source>
        <dbReference type="ARBA" id="ARBA00023015"/>
    </source>
</evidence>
<gene>
    <name evidence="5" type="ORF">GCM10007362_21660</name>
</gene>
<organism evidence="5 6">
    <name type="scientific">Saccharibacillus endophyticus</name>
    <dbReference type="NCBI Taxonomy" id="2060666"/>
    <lineage>
        <taxon>Bacteria</taxon>
        <taxon>Bacillati</taxon>
        <taxon>Bacillota</taxon>
        <taxon>Bacilli</taxon>
        <taxon>Bacillales</taxon>
        <taxon>Paenibacillaceae</taxon>
        <taxon>Saccharibacillus</taxon>
    </lineage>
</organism>
<proteinExistence type="predicted"/>
<dbReference type="InterPro" id="IPR051081">
    <property type="entry name" value="HTH_MetalResp_TranReg"/>
</dbReference>
<dbReference type="CDD" id="cd00090">
    <property type="entry name" value="HTH_ARSR"/>
    <property type="match status" value="1"/>
</dbReference>
<dbReference type="RefSeq" id="WP_172247479.1">
    <property type="nucleotide sequence ID" value="NZ_BMDD01000002.1"/>
</dbReference>
<evidence type="ECO:0000259" key="4">
    <source>
        <dbReference type="PROSITE" id="PS50987"/>
    </source>
</evidence>
<sequence>MQLEKLVAYHKALADPTRIRMLILLREGELNGQALAQRLSVTPATITHHATKLRAASLIRERRDKNTIYFSLDDYFIRTSGSATADLIYRHGAEGVSAEADPAITEQQEKTRASVLKSFVASDGRLKSIPAQLKKKLIVLEDMVKRLEPGRKYEEKEINEFIKTFHEDFATLRREFIMHQYMFREDGIYELNPPELWERWETLK</sequence>
<dbReference type="PROSITE" id="PS50987">
    <property type="entry name" value="HTH_ARSR_2"/>
    <property type="match status" value="1"/>
</dbReference>
<dbReference type="InterPro" id="IPR036388">
    <property type="entry name" value="WH-like_DNA-bd_sf"/>
</dbReference>
<dbReference type="Gene3D" id="1.10.10.10">
    <property type="entry name" value="Winged helix-like DNA-binding domain superfamily/Winged helix DNA-binding domain"/>
    <property type="match status" value="1"/>
</dbReference>
<dbReference type="Proteomes" id="UP000605427">
    <property type="component" value="Unassembled WGS sequence"/>
</dbReference>
<evidence type="ECO:0000256" key="2">
    <source>
        <dbReference type="ARBA" id="ARBA00023125"/>
    </source>
</evidence>
<name>A0ABQ1ZVI2_9BACL</name>
<reference evidence="6" key="1">
    <citation type="journal article" date="2019" name="Int. J. Syst. Evol. Microbiol.">
        <title>The Global Catalogue of Microorganisms (GCM) 10K type strain sequencing project: providing services to taxonomists for standard genome sequencing and annotation.</title>
        <authorList>
            <consortium name="The Broad Institute Genomics Platform"/>
            <consortium name="The Broad Institute Genome Sequencing Center for Infectious Disease"/>
            <person name="Wu L."/>
            <person name="Ma J."/>
        </authorList>
    </citation>
    <scope>NUCLEOTIDE SEQUENCE [LARGE SCALE GENOMIC DNA]</scope>
    <source>
        <strain evidence="6">CCM 8702</strain>
    </source>
</reference>
<accession>A0ABQ1ZVI2</accession>
<comment type="caution">
    <text evidence="5">The sequence shown here is derived from an EMBL/GenBank/DDBJ whole genome shotgun (WGS) entry which is preliminary data.</text>
</comment>
<dbReference type="InterPro" id="IPR018656">
    <property type="entry name" value="DUF2087"/>
</dbReference>
<keyword evidence="1" id="KW-0805">Transcription regulation</keyword>
<dbReference type="Pfam" id="PF01022">
    <property type="entry name" value="HTH_5"/>
    <property type="match status" value="1"/>
</dbReference>
<evidence type="ECO:0000313" key="5">
    <source>
        <dbReference type="EMBL" id="GGH77624.1"/>
    </source>
</evidence>
<dbReference type="SMART" id="SM00418">
    <property type="entry name" value="HTH_ARSR"/>
    <property type="match status" value="1"/>
</dbReference>
<dbReference type="Pfam" id="PF09860">
    <property type="entry name" value="DUF2087"/>
    <property type="match status" value="1"/>
</dbReference>
<keyword evidence="2" id="KW-0238">DNA-binding</keyword>
<dbReference type="InterPro" id="IPR011991">
    <property type="entry name" value="ArsR-like_HTH"/>
</dbReference>
<keyword evidence="6" id="KW-1185">Reference proteome</keyword>
<dbReference type="InterPro" id="IPR001845">
    <property type="entry name" value="HTH_ArsR_DNA-bd_dom"/>
</dbReference>
<dbReference type="InterPro" id="IPR036390">
    <property type="entry name" value="WH_DNA-bd_sf"/>
</dbReference>